<proteinExistence type="predicted"/>
<accession>A0AA35V4U2</accession>
<organism evidence="1 2">
    <name type="scientific">Lactuca saligna</name>
    <name type="common">Willowleaf lettuce</name>
    <dbReference type="NCBI Taxonomy" id="75948"/>
    <lineage>
        <taxon>Eukaryota</taxon>
        <taxon>Viridiplantae</taxon>
        <taxon>Streptophyta</taxon>
        <taxon>Embryophyta</taxon>
        <taxon>Tracheophyta</taxon>
        <taxon>Spermatophyta</taxon>
        <taxon>Magnoliopsida</taxon>
        <taxon>eudicotyledons</taxon>
        <taxon>Gunneridae</taxon>
        <taxon>Pentapetalae</taxon>
        <taxon>asterids</taxon>
        <taxon>campanulids</taxon>
        <taxon>Asterales</taxon>
        <taxon>Asteraceae</taxon>
        <taxon>Cichorioideae</taxon>
        <taxon>Cichorieae</taxon>
        <taxon>Lactucinae</taxon>
        <taxon>Lactuca</taxon>
    </lineage>
</organism>
<gene>
    <name evidence="1" type="ORF">LSALG_LOCUS173</name>
</gene>
<keyword evidence="2" id="KW-1185">Reference proteome</keyword>
<dbReference type="AlphaFoldDB" id="A0AA35V4U2"/>
<reference evidence="1" key="1">
    <citation type="submission" date="2023-04" db="EMBL/GenBank/DDBJ databases">
        <authorList>
            <person name="Vijverberg K."/>
            <person name="Xiong W."/>
            <person name="Schranz E."/>
        </authorList>
    </citation>
    <scope>NUCLEOTIDE SEQUENCE</scope>
</reference>
<name>A0AA35V4U2_LACSI</name>
<protein>
    <submittedName>
        <fullName evidence="1">Uncharacterized protein</fullName>
    </submittedName>
</protein>
<dbReference type="EMBL" id="OX465086">
    <property type="protein sequence ID" value="CAI9259270.1"/>
    <property type="molecule type" value="Genomic_DNA"/>
</dbReference>
<dbReference type="Proteomes" id="UP001177003">
    <property type="component" value="Chromosome 0"/>
</dbReference>
<sequence length="143" mass="15455">MLVVTTATTSRWWQWSVHTIHEVFRQQRACDDATGTKGMVVVLSLSKGSSARMAVIVASNGGWVARDWRTADLSRPTSSSATTGGVVGFSQSVTATTSKKGFRLQWDNTMVTRWFLIYTAPLRQHGVVPLVGGGVGGLLARSE</sequence>
<evidence type="ECO:0000313" key="2">
    <source>
        <dbReference type="Proteomes" id="UP001177003"/>
    </source>
</evidence>
<evidence type="ECO:0000313" key="1">
    <source>
        <dbReference type="EMBL" id="CAI9259270.1"/>
    </source>
</evidence>